<protein>
    <submittedName>
        <fullName evidence="2">Uncharacterized protein</fullName>
    </submittedName>
</protein>
<keyword evidence="1" id="KW-0812">Transmembrane</keyword>
<keyword evidence="1" id="KW-0472">Membrane</keyword>
<evidence type="ECO:0000256" key="1">
    <source>
        <dbReference type="SAM" id="Phobius"/>
    </source>
</evidence>
<evidence type="ECO:0000313" key="2">
    <source>
        <dbReference type="EMBL" id="MDT0295172.1"/>
    </source>
</evidence>
<dbReference type="RefSeq" id="WP_311402102.1">
    <property type="nucleotide sequence ID" value="NZ_JAVRBG010000010.1"/>
</dbReference>
<sequence>MQYSSFEKGELFENFVVDKLFKASEYDLIHRTNSFNQNESRYAENTLKPDFKFRCKTTQQEFYVEAKFRSGFNSKEMIEAISYNQIERFKTFQKKEKIPIYIVIGYGGIPNNPESLSLIPLDDLSYLELYVSFLRRFKIDKGLVKSNLLNLPKKQHKEESKTSLEDDQIKEKVTGFNKGSLFNFKNKKVLLASGIGLLLMVFLFFNTFITSTEDTLKQKTTEYYNTIESGNINALENYIEPNVVKWYSKSNMSFADIKKDTKAYVKRHPATKVEIQWDTFNVNPLNNDYAVTYNMVYKLLKENRGKDIIYHLKIHAIWSEDLKIKSLYEERI</sequence>
<feature type="transmembrane region" description="Helical" evidence="1">
    <location>
        <begin position="189"/>
        <end position="209"/>
    </location>
</feature>
<keyword evidence="1" id="KW-1133">Transmembrane helix</keyword>
<evidence type="ECO:0000313" key="3">
    <source>
        <dbReference type="Proteomes" id="UP001182991"/>
    </source>
</evidence>
<reference evidence="3" key="1">
    <citation type="submission" date="2023-07" db="EMBL/GenBank/DDBJ databases">
        <title>Isolating and identifying novel microbial strains from the Mariana Trench.</title>
        <authorList>
            <person name="Fu H."/>
        </authorList>
    </citation>
    <scope>NUCLEOTIDE SEQUENCE [LARGE SCALE GENOMIC DNA]</scope>
    <source>
        <strain evidence="3">T-y2</strain>
    </source>
</reference>
<organism evidence="2 3">
    <name type="scientific">Mesonia ostreae</name>
    <dbReference type="NCBI Taxonomy" id="861110"/>
    <lineage>
        <taxon>Bacteria</taxon>
        <taxon>Pseudomonadati</taxon>
        <taxon>Bacteroidota</taxon>
        <taxon>Flavobacteriia</taxon>
        <taxon>Flavobacteriales</taxon>
        <taxon>Flavobacteriaceae</taxon>
        <taxon>Mesonia</taxon>
    </lineage>
</organism>
<comment type="caution">
    <text evidence="2">The sequence shown here is derived from an EMBL/GenBank/DDBJ whole genome shotgun (WGS) entry which is preliminary data.</text>
</comment>
<gene>
    <name evidence="2" type="ORF">RLT85_11055</name>
</gene>
<keyword evidence="3" id="KW-1185">Reference proteome</keyword>
<proteinExistence type="predicted"/>
<dbReference type="Proteomes" id="UP001182991">
    <property type="component" value="Unassembled WGS sequence"/>
</dbReference>
<name>A0ABU2KKA8_9FLAO</name>
<dbReference type="EMBL" id="JAVRBG010000010">
    <property type="protein sequence ID" value="MDT0295172.1"/>
    <property type="molecule type" value="Genomic_DNA"/>
</dbReference>
<accession>A0ABU2KKA8</accession>